<keyword evidence="2" id="KW-0812">Transmembrane</keyword>
<dbReference type="PANTHER" id="PTHR45138:SF9">
    <property type="entry name" value="DIGUANYLATE CYCLASE DGCM-RELATED"/>
    <property type="match status" value="1"/>
</dbReference>
<dbReference type="SMART" id="SM00267">
    <property type="entry name" value="GGDEF"/>
    <property type="match status" value="1"/>
</dbReference>
<dbReference type="GO" id="GO:1902201">
    <property type="term" value="P:negative regulation of bacterial-type flagellum-dependent cell motility"/>
    <property type="evidence" value="ECO:0007669"/>
    <property type="project" value="TreeGrafter"/>
</dbReference>
<sequence>MKQANQEEPHLPFQIRDQHGAARAVAYLMLAASPYNIITGVLMKLGDPLPELIAVTVTAVAFLIIGLICLRRPRVMPRAFWVSLPVLSALAVTGLNYATEDTTVGAQLFYLWPLLFAASFLSRWVIAATVVTISGGHALVAYSFTDTSRAMSDWIALTVAMAMTAFVVTNLRERNDRLREVLEAQATSDSLTGAANRRAFDESLTKAVRLGGTIALVMVDVDHFKTINDTWGHATGDRALCAVADALRSAAPDGTSMVARLGGDEFAVLLRAGPGEALAYAEKARTTLGTTTDLPGGPPQLSIGVAVLPDHAGSAEELQRVADTALYQAKAGGRGRSALAQGRPPRHNVDQVPEPDPFTVA</sequence>
<dbReference type="PANTHER" id="PTHR45138">
    <property type="entry name" value="REGULATORY COMPONENTS OF SENSORY TRANSDUCTION SYSTEM"/>
    <property type="match status" value="1"/>
</dbReference>
<keyword evidence="2" id="KW-0472">Membrane</keyword>
<evidence type="ECO:0000313" key="5">
    <source>
        <dbReference type="Proteomes" id="UP000249341"/>
    </source>
</evidence>
<dbReference type="Gene3D" id="3.30.70.270">
    <property type="match status" value="1"/>
</dbReference>
<name>A0A327Z7U1_9ACTN</name>
<feature type="transmembrane region" description="Helical" evidence="2">
    <location>
        <begin position="154"/>
        <end position="171"/>
    </location>
</feature>
<evidence type="ECO:0000259" key="3">
    <source>
        <dbReference type="PROSITE" id="PS50887"/>
    </source>
</evidence>
<dbReference type="NCBIfam" id="TIGR00254">
    <property type="entry name" value="GGDEF"/>
    <property type="match status" value="1"/>
</dbReference>
<keyword evidence="5" id="KW-1185">Reference proteome</keyword>
<dbReference type="Pfam" id="PF00990">
    <property type="entry name" value="GGDEF"/>
    <property type="match status" value="1"/>
</dbReference>
<dbReference type="GO" id="GO:0005886">
    <property type="term" value="C:plasma membrane"/>
    <property type="evidence" value="ECO:0007669"/>
    <property type="project" value="TreeGrafter"/>
</dbReference>
<feature type="transmembrane region" description="Helical" evidence="2">
    <location>
        <begin position="21"/>
        <end position="43"/>
    </location>
</feature>
<dbReference type="PROSITE" id="PS50887">
    <property type="entry name" value="GGDEF"/>
    <property type="match status" value="1"/>
</dbReference>
<feature type="transmembrane region" description="Helical" evidence="2">
    <location>
        <begin position="110"/>
        <end position="142"/>
    </location>
</feature>
<comment type="caution">
    <text evidence="4">The sequence shown here is derived from an EMBL/GenBank/DDBJ whole genome shotgun (WGS) entry which is preliminary data.</text>
</comment>
<feature type="transmembrane region" description="Helical" evidence="2">
    <location>
        <begin position="79"/>
        <end position="98"/>
    </location>
</feature>
<dbReference type="GO" id="GO:0052621">
    <property type="term" value="F:diguanylate cyclase activity"/>
    <property type="evidence" value="ECO:0007669"/>
    <property type="project" value="TreeGrafter"/>
</dbReference>
<feature type="region of interest" description="Disordered" evidence="1">
    <location>
        <begin position="332"/>
        <end position="361"/>
    </location>
</feature>
<dbReference type="InterPro" id="IPR000160">
    <property type="entry name" value="GGDEF_dom"/>
</dbReference>
<feature type="domain" description="GGDEF" evidence="3">
    <location>
        <begin position="212"/>
        <end position="342"/>
    </location>
</feature>
<organism evidence="4 5">
    <name type="scientific">Actinoplanes lutulentus</name>
    <dbReference type="NCBI Taxonomy" id="1287878"/>
    <lineage>
        <taxon>Bacteria</taxon>
        <taxon>Bacillati</taxon>
        <taxon>Actinomycetota</taxon>
        <taxon>Actinomycetes</taxon>
        <taxon>Micromonosporales</taxon>
        <taxon>Micromonosporaceae</taxon>
        <taxon>Actinoplanes</taxon>
    </lineage>
</organism>
<accession>A0A327Z7U1</accession>
<gene>
    <name evidence="4" type="ORF">B0I29_118196</name>
</gene>
<keyword evidence="2" id="KW-1133">Transmembrane helix</keyword>
<evidence type="ECO:0000256" key="2">
    <source>
        <dbReference type="SAM" id="Phobius"/>
    </source>
</evidence>
<dbReference type="InterPro" id="IPR029787">
    <property type="entry name" value="Nucleotide_cyclase"/>
</dbReference>
<dbReference type="CDD" id="cd01949">
    <property type="entry name" value="GGDEF"/>
    <property type="match status" value="1"/>
</dbReference>
<reference evidence="4 5" key="1">
    <citation type="submission" date="2018-06" db="EMBL/GenBank/DDBJ databases">
        <title>Genomic Encyclopedia of Type Strains, Phase III (KMG-III): the genomes of soil and plant-associated and newly described type strains.</title>
        <authorList>
            <person name="Whitman W."/>
        </authorList>
    </citation>
    <scope>NUCLEOTIDE SEQUENCE [LARGE SCALE GENOMIC DNA]</scope>
    <source>
        <strain evidence="4 5">CGMCC 4.7090</strain>
    </source>
</reference>
<dbReference type="SUPFAM" id="SSF55073">
    <property type="entry name" value="Nucleotide cyclase"/>
    <property type="match status" value="1"/>
</dbReference>
<evidence type="ECO:0000256" key="1">
    <source>
        <dbReference type="SAM" id="MobiDB-lite"/>
    </source>
</evidence>
<dbReference type="EMBL" id="QLMJ01000018">
    <property type="protein sequence ID" value="RAK29404.1"/>
    <property type="molecule type" value="Genomic_DNA"/>
</dbReference>
<dbReference type="Proteomes" id="UP000249341">
    <property type="component" value="Unassembled WGS sequence"/>
</dbReference>
<dbReference type="AlphaFoldDB" id="A0A327Z7U1"/>
<dbReference type="GO" id="GO:0043709">
    <property type="term" value="P:cell adhesion involved in single-species biofilm formation"/>
    <property type="evidence" value="ECO:0007669"/>
    <property type="project" value="TreeGrafter"/>
</dbReference>
<dbReference type="InterPro" id="IPR050469">
    <property type="entry name" value="Diguanylate_Cyclase"/>
</dbReference>
<dbReference type="InterPro" id="IPR043128">
    <property type="entry name" value="Rev_trsase/Diguanyl_cyclase"/>
</dbReference>
<feature type="transmembrane region" description="Helical" evidence="2">
    <location>
        <begin position="49"/>
        <end position="70"/>
    </location>
</feature>
<evidence type="ECO:0000313" key="4">
    <source>
        <dbReference type="EMBL" id="RAK29404.1"/>
    </source>
</evidence>
<protein>
    <submittedName>
        <fullName evidence="4">Diguanylate cyclase (GGDEF)-like protein</fullName>
    </submittedName>
</protein>
<proteinExistence type="predicted"/>